<accession>A0A4U3L3C5</accession>
<comment type="caution">
    <text evidence="1">The sequence shown here is derived from an EMBL/GenBank/DDBJ whole genome shotgun (WGS) entry which is preliminary data.</text>
</comment>
<keyword evidence="2" id="KW-1185">Reference proteome</keyword>
<dbReference type="Proteomes" id="UP000305848">
    <property type="component" value="Unassembled WGS sequence"/>
</dbReference>
<evidence type="ECO:0000313" key="1">
    <source>
        <dbReference type="EMBL" id="TKK68076.1"/>
    </source>
</evidence>
<proteinExistence type="predicted"/>
<reference evidence="1 2" key="1">
    <citation type="submission" date="2019-05" db="EMBL/GenBank/DDBJ databases">
        <title>Panacibacter sp. strain 17mud1-8 Genome sequencing and assembly.</title>
        <authorList>
            <person name="Chhetri G."/>
        </authorList>
    </citation>
    <scope>NUCLEOTIDE SEQUENCE [LARGE SCALE GENOMIC DNA]</scope>
    <source>
        <strain evidence="1 2">17mud1-8</strain>
    </source>
</reference>
<sequence length="137" mass="15201">MASNSRDLSHIQSLSDLQNEIKNIKAGLIVQEAQLQERRKHLPQAAKQYAIRKLLPATIKKVVPFVLTKGAVARTFGFLRNAFGLISVIKKQKSKGLKSTLLNTAKKIGAAAAAKGIMNWIKNRKHRHPSSQKIEVI</sequence>
<dbReference type="AlphaFoldDB" id="A0A4U3L3C5"/>
<organism evidence="1 2">
    <name type="scientific">Ilyomonas limi</name>
    <dbReference type="NCBI Taxonomy" id="2575867"/>
    <lineage>
        <taxon>Bacteria</taxon>
        <taxon>Pseudomonadati</taxon>
        <taxon>Bacteroidota</taxon>
        <taxon>Chitinophagia</taxon>
        <taxon>Chitinophagales</taxon>
        <taxon>Chitinophagaceae</taxon>
        <taxon>Ilyomonas</taxon>
    </lineage>
</organism>
<dbReference type="RefSeq" id="WP_137262180.1">
    <property type="nucleotide sequence ID" value="NZ_SZQL01000009.1"/>
</dbReference>
<name>A0A4U3L3C5_9BACT</name>
<dbReference type="EMBL" id="SZQL01000009">
    <property type="protein sequence ID" value="TKK68076.1"/>
    <property type="molecule type" value="Genomic_DNA"/>
</dbReference>
<evidence type="ECO:0000313" key="2">
    <source>
        <dbReference type="Proteomes" id="UP000305848"/>
    </source>
</evidence>
<protein>
    <submittedName>
        <fullName evidence="1">Uncharacterized protein</fullName>
    </submittedName>
</protein>
<gene>
    <name evidence="1" type="ORF">FC093_12755</name>
</gene>